<comment type="caution">
    <text evidence="1">The sequence shown here is derived from an EMBL/GenBank/DDBJ whole genome shotgun (WGS) entry which is preliminary data.</text>
</comment>
<sequence length="97" mass="10755">DDENQINDAEEAENVNEAKEMEYAYMNVMKVMIYGLVMSIKDAIHGQIPQMSIKEVLLDKVGMLGMLDKVVVTPLGHIPSGDMSEMIGFHVIANTKS</sequence>
<protein>
    <submittedName>
        <fullName evidence="1">Uncharacterized protein</fullName>
    </submittedName>
</protein>
<evidence type="ECO:0000313" key="1">
    <source>
        <dbReference type="EMBL" id="PNY15333.1"/>
    </source>
</evidence>
<dbReference type="Proteomes" id="UP000236291">
    <property type="component" value="Unassembled WGS sequence"/>
</dbReference>
<name>A0A2K3PJ69_TRIPR</name>
<organism evidence="1 2">
    <name type="scientific">Trifolium pratense</name>
    <name type="common">Red clover</name>
    <dbReference type="NCBI Taxonomy" id="57577"/>
    <lineage>
        <taxon>Eukaryota</taxon>
        <taxon>Viridiplantae</taxon>
        <taxon>Streptophyta</taxon>
        <taxon>Embryophyta</taxon>
        <taxon>Tracheophyta</taxon>
        <taxon>Spermatophyta</taxon>
        <taxon>Magnoliopsida</taxon>
        <taxon>eudicotyledons</taxon>
        <taxon>Gunneridae</taxon>
        <taxon>Pentapetalae</taxon>
        <taxon>rosids</taxon>
        <taxon>fabids</taxon>
        <taxon>Fabales</taxon>
        <taxon>Fabaceae</taxon>
        <taxon>Papilionoideae</taxon>
        <taxon>50 kb inversion clade</taxon>
        <taxon>NPAAA clade</taxon>
        <taxon>Hologalegina</taxon>
        <taxon>IRL clade</taxon>
        <taxon>Trifolieae</taxon>
        <taxon>Trifolium</taxon>
    </lineage>
</organism>
<accession>A0A2K3PJ69</accession>
<gene>
    <name evidence="1" type="ORF">L195_g012027</name>
</gene>
<dbReference type="AlphaFoldDB" id="A0A2K3PJ69"/>
<proteinExistence type="predicted"/>
<evidence type="ECO:0000313" key="2">
    <source>
        <dbReference type="Proteomes" id="UP000236291"/>
    </source>
</evidence>
<dbReference type="EMBL" id="ASHM01007586">
    <property type="protein sequence ID" value="PNY15333.1"/>
    <property type="molecule type" value="Genomic_DNA"/>
</dbReference>
<reference evidence="1 2" key="1">
    <citation type="journal article" date="2014" name="Am. J. Bot.">
        <title>Genome assembly and annotation for red clover (Trifolium pratense; Fabaceae).</title>
        <authorList>
            <person name="Istvanek J."/>
            <person name="Jaros M."/>
            <person name="Krenek A."/>
            <person name="Repkova J."/>
        </authorList>
    </citation>
    <scope>NUCLEOTIDE SEQUENCE [LARGE SCALE GENOMIC DNA]</scope>
    <source>
        <strain evidence="2">cv. Tatra</strain>
        <tissue evidence="1">Young leaves</tissue>
    </source>
</reference>
<reference evidence="1 2" key="2">
    <citation type="journal article" date="2017" name="Front. Plant Sci.">
        <title>Gene Classification and Mining of Molecular Markers Useful in Red Clover (Trifolium pratense) Breeding.</title>
        <authorList>
            <person name="Istvanek J."/>
            <person name="Dluhosova J."/>
            <person name="Dluhos P."/>
            <person name="Patkova L."/>
            <person name="Nedelnik J."/>
            <person name="Repkova J."/>
        </authorList>
    </citation>
    <scope>NUCLEOTIDE SEQUENCE [LARGE SCALE GENOMIC DNA]</scope>
    <source>
        <strain evidence="2">cv. Tatra</strain>
        <tissue evidence="1">Young leaves</tissue>
    </source>
</reference>
<feature type="non-terminal residue" evidence="1">
    <location>
        <position position="1"/>
    </location>
</feature>